<name>R4S1E8_STRAP</name>
<accession>R4S1E8</accession>
<protein>
    <submittedName>
        <fullName evidence="1">Uncharacterized protein</fullName>
    </submittedName>
</protein>
<dbReference type="EMBL" id="KC617870">
    <property type="protein sequence ID" value="AGL95815.1"/>
    <property type="molecule type" value="Genomic_DNA"/>
</dbReference>
<proteinExistence type="predicted"/>
<sequence length="51" mass="6059">MKQYLYKPRYRGYLPPIFLNGVGFIRNERTLPSSVQKIPFLKFLNAIGKRE</sequence>
<evidence type="ECO:0000313" key="1">
    <source>
        <dbReference type="EMBL" id="AGL95815.1"/>
    </source>
</evidence>
<reference evidence="1" key="1">
    <citation type="submission" date="2013-02" db="EMBL/GenBank/DDBJ databases">
        <title>A Phage-Like Chromosomal Island (SanCI) from a Daptomycin-Resistant Strain of Streptococcus anginosus that integrates into DNA mismatch repair gene mutL.</title>
        <authorList>
            <person name="Nguyen S.V."/>
            <person name="Tu T."/>
            <person name="Hendrickson C.G."/>
            <person name="McShan W.M."/>
        </authorList>
    </citation>
    <scope>NUCLEOTIDE SEQUENCE</scope>
    <source>
        <strain evidence="1">J4206</strain>
    </source>
</reference>
<dbReference type="AlphaFoldDB" id="R4S1E8"/>
<organism evidence="1">
    <name type="scientific">Streptococcus anginosus</name>
    <dbReference type="NCBI Taxonomy" id="1328"/>
    <lineage>
        <taxon>Bacteria</taxon>
        <taxon>Bacillati</taxon>
        <taxon>Bacillota</taxon>
        <taxon>Bacilli</taxon>
        <taxon>Lactobacillales</taxon>
        <taxon>Streptococcaceae</taxon>
        <taxon>Streptococcus</taxon>
        <taxon>Streptococcus anginosus group</taxon>
    </lineage>
</organism>